<feature type="region of interest" description="Disordered" evidence="1">
    <location>
        <begin position="21"/>
        <end position="65"/>
    </location>
</feature>
<organism evidence="2 3">
    <name type="scientific">Fusarium phyllophilum</name>
    <dbReference type="NCBI Taxonomy" id="47803"/>
    <lineage>
        <taxon>Eukaryota</taxon>
        <taxon>Fungi</taxon>
        <taxon>Dikarya</taxon>
        <taxon>Ascomycota</taxon>
        <taxon>Pezizomycotina</taxon>
        <taxon>Sordariomycetes</taxon>
        <taxon>Hypocreomycetidae</taxon>
        <taxon>Hypocreales</taxon>
        <taxon>Nectriaceae</taxon>
        <taxon>Fusarium</taxon>
        <taxon>Fusarium fujikuroi species complex</taxon>
    </lineage>
</organism>
<feature type="compositionally biased region" description="Acidic residues" evidence="1">
    <location>
        <begin position="40"/>
        <end position="60"/>
    </location>
</feature>
<dbReference type="Proteomes" id="UP000582016">
    <property type="component" value="Unassembled WGS sequence"/>
</dbReference>
<name>A0A8H5KBS8_9HYPO</name>
<evidence type="ECO:0000313" key="3">
    <source>
        <dbReference type="Proteomes" id="UP000582016"/>
    </source>
</evidence>
<reference evidence="2 3" key="1">
    <citation type="submission" date="2020-05" db="EMBL/GenBank/DDBJ databases">
        <title>Identification and distribution of gene clusters putatively required for synthesis of sphingolipid metabolism inhibitors in phylogenetically diverse species of the filamentous fungus Fusarium.</title>
        <authorList>
            <person name="Kim H.-S."/>
            <person name="Busman M."/>
            <person name="Brown D.W."/>
            <person name="Divon H."/>
            <person name="Uhlig S."/>
            <person name="Proctor R.H."/>
        </authorList>
    </citation>
    <scope>NUCLEOTIDE SEQUENCE [LARGE SCALE GENOMIC DNA]</scope>
    <source>
        <strain evidence="2 3">NRRL 13617</strain>
    </source>
</reference>
<dbReference type="AlphaFoldDB" id="A0A8H5KBS8"/>
<dbReference type="EMBL" id="JAAOAQ010000013">
    <property type="protein sequence ID" value="KAF5571409.1"/>
    <property type="molecule type" value="Genomic_DNA"/>
</dbReference>
<gene>
    <name evidence="2" type="ORF">FPHYL_445</name>
</gene>
<accession>A0A8H5KBS8</accession>
<keyword evidence="3" id="KW-1185">Reference proteome</keyword>
<comment type="caution">
    <text evidence="2">The sequence shown here is derived from an EMBL/GenBank/DDBJ whole genome shotgun (WGS) entry which is preliminary data.</text>
</comment>
<sequence length="323" mass="37984">MSSREYPAWFWRLRDLQQDRKARGQENRYYDSNLPVEPKDFDEDLSECSNDSDNDSEESCSSEKGCKYDEDDMCLKHDIEDQSSESSELSDVSGETSITEAGYYALKEQREERKNQLKVWKRQGMSERHNESLVEKARQDDIKHEEHHIQKVKAALAKTEKSSKKKSGPLKSLEDRLFRLFSTDHMQYGYHTHCPTTYIEFYAPENSSPSPDGSGRREPVEGHVYLIFGDACNIDPFVRPKYPSTKFHQLKVDRGRRTVDVQFFHEHFLVLRMHRDIVFSHQGIQPPVDAPEIFTYYGYDEDYEFPDDRRKEKAKRRRSASPQ</sequence>
<proteinExistence type="predicted"/>
<dbReference type="OrthoDB" id="4508730at2759"/>
<evidence type="ECO:0000256" key="1">
    <source>
        <dbReference type="SAM" id="MobiDB-lite"/>
    </source>
</evidence>
<protein>
    <submittedName>
        <fullName evidence="2">Uncharacterized protein</fullName>
    </submittedName>
</protein>
<evidence type="ECO:0000313" key="2">
    <source>
        <dbReference type="EMBL" id="KAF5571409.1"/>
    </source>
</evidence>